<protein>
    <submittedName>
        <fullName evidence="2">Uncharacterized protein</fullName>
    </submittedName>
</protein>
<organism evidence="2 3">
    <name type="scientific">Candidatus Mesenet longicola</name>
    <dbReference type="NCBI Taxonomy" id="1892558"/>
    <lineage>
        <taxon>Bacteria</taxon>
        <taxon>Pseudomonadati</taxon>
        <taxon>Pseudomonadota</taxon>
        <taxon>Alphaproteobacteria</taxon>
        <taxon>Rickettsiales</taxon>
        <taxon>Anaplasmataceae</taxon>
        <taxon>Candidatus Mesenet</taxon>
    </lineage>
</organism>
<keyword evidence="1" id="KW-0472">Membrane</keyword>
<comment type="caution">
    <text evidence="2">The sequence shown here is derived from an EMBL/GenBank/DDBJ whole genome shotgun (WGS) entry which is preliminary data.</text>
</comment>
<evidence type="ECO:0000313" key="3">
    <source>
        <dbReference type="Proteomes" id="UP000637906"/>
    </source>
</evidence>
<evidence type="ECO:0000313" key="2">
    <source>
        <dbReference type="EMBL" id="GHM59638.1"/>
    </source>
</evidence>
<accession>A0A8J3HQA7</accession>
<evidence type="ECO:0000256" key="1">
    <source>
        <dbReference type="SAM" id="Phobius"/>
    </source>
</evidence>
<keyword evidence="1" id="KW-0812">Transmembrane</keyword>
<proteinExistence type="predicted"/>
<name>A0A8J3HQA7_9RICK</name>
<dbReference type="EMBL" id="BNGU01000023">
    <property type="protein sequence ID" value="GHM59638.1"/>
    <property type="molecule type" value="Genomic_DNA"/>
</dbReference>
<keyword evidence="3" id="KW-1185">Reference proteome</keyword>
<feature type="transmembrane region" description="Helical" evidence="1">
    <location>
        <begin position="235"/>
        <end position="258"/>
    </location>
</feature>
<feature type="transmembrane region" description="Helical" evidence="1">
    <location>
        <begin position="270"/>
        <end position="297"/>
    </location>
</feature>
<sequence>MIGRLDVLIKEKLGFTDQEMSRTELWCSEKIERCTEDFIANLLYKKSPLKRNNIAATHIILHSLYYNNELARPFLVKCILDQNIITEIIEEDFIRKVIEDVNQHNNDVLKNKDLELILQKNCSGMFRTDVIENLPYARDIKSKLNQVKSVIETIKSHETQLKEYLNSDMSDVYIILDFLQKHYSNILKDNVYKIVQVKLINLLDSHNGITKDRYLSIVDNTNKYNKKLAWIFNPLLGISCTVWPLAFVCTIVCTMLWLCSGVTTAQNRFSHFYVAPIVCFSFLAIHFGVGFLADYLLRKPNFNQELFSTDVLPNSDLTIEEIPSKNLDGLVPQQDLQVAV</sequence>
<gene>
    <name evidence="2" type="ORF">sL5_06310</name>
</gene>
<keyword evidence="1" id="KW-1133">Transmembrane helix</keyword>
<dbReference type="Proteomes" id="UP000637906">
    <property type="component" value="Unassembled WGS sequence"/>
</dbReference>
<reference evidence="2 3" key="1">
    <citation type="journal article" date="2021" name="Microb. Ecol.">
        <title>Candidatus Mesenet longicola: Novel Endosymbionts of Brontispa longissima that Induce Cytoplasmic Incompatibility.</title>
        <authorList>
            <person name="Takano S."/>
            <person name="Gotoh Y."/>
            <person name="Hayashi T."/>
        </authorList>
    </citation>
    <scope>NUCLEOTIDE SEQUENCE [LARGE SCALE GENOMIC DNA]</scope>
    <source>
        <strain evidence="2">L5</strain>
    </source>
</reference>
<dbReference type="AlphaFoldDB" id="A0A8J3HQA7"/>